<keyword evidence="5 8" id="KW-0812">Transmembrane</keyword>
<comment type="subunit">
    <text evidence="3 8">Homodimer and heterodimers.</text>
</comment>
<evidence type="ECO:0000256" key="3">
    <source>
        <dbReference type="ARBA" id="ARBA00011489"/>
    </source>
</evidence>
<feature type="domain" description="Casparian strip membrane protein" evidence="9">
    <location>
        <begin position="34"/>
        <end position="184"/>
    </location>
</feature>
<proteinExistence type="inferred from homology"/>
<dbReference type="EMBL" id="OZ034822">
    <property type="protein sequence ID" value="CAL1413312.1"/>
    <property type="molecule type" value="Genomic_DNA"/>
</dbReference>
<dbReference type="Proteomes" id="UP001497516">
    <property type="component" value="Chromosome 9"/>
</dbReference>
<feature type="transmembrane region" description="Helical" evidence="8">
    <location>
        <begin position="86"/>
        <end position="114"/>
    </location>
</feature>
<evidence type="ECO:0000256" key="7">
    <source>
        <dbReference type="ARBA" id="ARBA00023136"/>
    </source>
</evidence>
<organism evidence="10 11">
    <name type="scientific">Linum trigynum</name>
    <dbReference type="NCBI Taxonomy" id="586398"/>
    <lineage>
        <taxon>Eukaryota</taxon>
        <taxon>Viridiplantae</taxon>
        <taxon>Streptophyta</taxon>
        <taxon>Embryophyta</taxon>
        <taxon>Tracheophyta</taxon>
        <taxon>Spermatophyta</taxon>
        <taxon>Magnoliopsida</taxon>
        <taxon>eudicotyledons</taxon>
        <taxon>Gunneridae</taxon>
        <taxon>Pentapetalae</taxon>
        <taxon>rosids</taxon>
        <taxon>fabids</taxon>
        <taxon>Malpighiales</taxon>
        <taxon>Linaceae</taxon>
        <taxon>Linum</taxon>
    </lineage>
</organism>
<evidence type="ECO:0000259" key="9">
    <source>
        <dbReference type="Pfam" id="PF04535"/>
    </source>
</evidence>
<evidence type="ECO:0000313" key="11">
    <source>
        <dbReference type="Proteomes" id="UP001497516"/>
    </source>
</evidence>
<keyword evidence="6 8" id="KW-1133">Transmembrane helix</keyword>
<feature type="transmembrane region" description="Helical" evidence="8">
    <location>
        <begin position="170"/>
        <end position="195"/>
    </location>
</feature>
<dbReference type="GO" id="GO:0005886">
    <property type="term" value="C:plasma membrane"/>
    <property type="evidence" value="ECO:0007669"/>
    <property type="project" value="UniProtKB-SubCell"/>
</dbReference>
<dbReference type="PANTHER" id="PTHR36488">
    <property type="entry name" value="CASP-LIKE PROTEIN 1U1"/>
    <property type="match status" value="1"/>
</dbReference>
<protein>
    <recommendedName>
        <fullName evidence="8">CASP-like protein</fullName>
    </recommendedName>
</protein>
<evidence type="ECO:0000256" key="4">
    <source>
        <dbReference type="ARBA" id="ARBA00022475"/>
    </source>
</evidence>
<keyword evidence="7 8" id="KW-0472">Membrane</keyword>
<dbReference type="AlphaFoldDB" id="A0AAV2GS65"/>
<evidence type="ECO:0000256" key="1">
    <source>
        <dbReference type="ARBA" id="ARBA00004651"/>
    </source>
</evidence>
<evidence type="ECO:0000256" key="6">
    <source>
        <dbReference type="ARBA" id="ARBA00022989"/>
    </source>
</evidence>
<sequence length="201" mass="21311">MDNSSATGGKYSTQAMVDGVDRPTPNHDTIHQHKGLRTGELVLRAGALLLTLAAAIVLGINKQTKTVPVQIISTMPPVNVPVSAKWHYLSAFTFFVVCNAIACAYAFFSLLLALIGKKGAAAATVILDLLTVALLFAGNGAATAVGLIGYKGNSHVRWNKVCNVFDRFCHQVAAALGLSLVGSVLFVLLVLVAVVRLHRKY</sequence>
<evidence type="ECO:0000256" key="8">
    <source>
        <dbReference type="RuleBase" id="RU361233"/>
    </source>
</evidence>
<feature type="transmembrane region" description="Helical" evidence="8">
    <location>
        <begin position="126"/>
        <end position="150"/>
    </location>
</feature>
<dbReference type="InterPro" id="IPR006702">
    <property type="entry name" value="CASP_dom"/>
</dbReference>
<keyword evidence="11" id="KW-1185">Reference proteome</keyword>
<feature type="transmembrane region" description="Helical" evidence="8">
    <location>
        <begin position="41"/>
        <end position="60"/>
    </location>
</feature>
<evidence type="ECO:0000256" key="5">
    <source>
        <dbReference type="ARBA" id="ARBA00022692"/>
    </source>
</evidence>
<dbReference type="PANTHER" id="PTHR36488:SF8">
    <property type="entry name" value="CASP-LIKE PROTEIN 1U1"/>
    <property type="match status" value="1"/>
</dbReference>
<evidence type="ECO:0000256" key="2">
    <source>
        <dbReference type="ARBA" id="ARBA00007651"/>
    </source>
</evidence>
<dbReference type="Pfam" id="PF04535">
    <property type="entry name" value="CASP_dom"/>
    <property type="match status" value="1"/>
</dbReference>
<comment type="subcellular location">
    <subcellularLocation>
        <location evidence="1 8">Cell membrane</location>
        <topology evidence="1 8">Multi-pass membrane protein</topology>
    </subcellularLocation>
</comment>
<keyword evidence="4 8" id="KW-1003">Cell membrane</keyword>
<dbReference type="InterPro" id="IPR006459">
    <property type="entry name" value="CASP/CASPL"/>
</dbReference>
<gene>
    <name evidence="10" type="ORF">LTRI10_LOCUS52554</name>
</gene>
<dbReference type="InterPro" id="IPR044173">
    <property type="entry name" value="CASPL"/>
</dbReference>
<reference evidence="10 11" key="1">
    <citation type="submission" date="2024-04" db="EMBL/GenBank/DDBJ databases">
        <authorList>
            <person name="Fracassetti M."/>
        </authorList>
    </citation>
    <scope>NUCLEOTIDE SEQUENCE [LARGE SCALE GENOMIC DNA]</scope>
</reference>
<evidence type="ECO:0000313" key="10">
    <source>
        <dbReference type="EMBL" id="CAL1413312.1"/>
    </source>
</evidence>
<accession>A0AAV2GS65</accession>
<dbReference type="NCBIfam" id="TIGR01569">
    <property type="entry name" value="A_tha_TIGR01569"/>
    <property type="match status" value="1"/>
</dbReference>
<comment type="similarity">
    <text evidence="2 8">Belongs to the Casparian strip membrane proteins (CASP) family.</text>
</comment>
<name>A0AAV2GS65_9ROSI</name>